<dbReference type="AlphaFoldDB" id="A0A2I0VJJ9"/>
<evidence type="ECO:0000313" key="1">
    <source>
        <dbReference type="EMBL" id="PKU63543.1"/>
    </source>
</evidence>
<evidence type="ECO:0000313" key="2">
    <source>
        <dbReference type="Proteomes" id="UP000233837"/>
    </source>
</evidence>
<reference evidence="1 2" key="2">
    <citation type="journal article" date="2017" name="Nature">
        <title>The Apostasia genome and the evolution of orchids.</title>
        <authorList>
            <person name="Zhang G.Q."/>
            <person name="Liu K.W."/>
            <person name="Li Z."/>
            <person name="Lohaus R."/>
            <person name="Hsiao Y.Y."/>
            <person name="Niu S.C."/>
            <person name="Wang J.Y."/>
            <person name="Lin Y.C."/>
            <person name="Xu Q."/>
            <person name="Chen L.J."/>
            <person name="Yoshida K."/>
            <person name="Fujiwara S."/>
            <person name="Wang Z.W."/>
            <person name="Zhang Y.Q."/>
            <person name="Mitsuda N."/>
            <person name="Wang M."/>
            <person name="Liu G.H."/>
            <person name="Pecoraro L."/>
            <person name="Huang H.X."/>
            <person name="Xiao X.J."/>
            <person name="Lin M."/>
            <person name="Wu X.Y."/>
            <person name="Wu W.L."/>
            <person name="Chen Y.Y."/>
            <person name="Chang S.B."/>
            <person name="Sakamoto S."/>
            <person name="Ohme-Takagi M."/>
            <person name="Yagi M."/>
            <person name="Zeng S.J."/>
            <person name="Shen C.Y."/>
            <person name="Yeh C.M."/>
            <person name="Luo Y.B."/>
            <person name="Tsai W.C."/>
            <person name="Van de Peer Y."/>
            <person name="Liu Z.J."/>
        </authorList>
    </citation>
    <scope>NUCLEOTIDE SEQUENCE [LARGE SCALE GENOMIC DNA]</scope>
    <source>
        <tissue evidence="1">The whole plant</tissue>
    </source>
</reference>
<gene>
    <name evidence="1" type="ORF">MA16_Dca023952</name>
</gene>
<sequence>MRSKCWDGATPLLANSPCPFFLSPSRTTLKITPKAPLFIRLHPAESNESSSFSQPNNPRDSFPRPTWFCWESPEHKKRKKKSYLSFSWSLLRIPQPSPITLALAVQMRFLTTLKVPSGGERRRAQ</sequence>
<reference evidence="1 2" key="1">
    <citation type="journal article" date="2016" name="Sci. Rep.">
        <title>The Dendrobium catenatum Lindl. genome sequence provides insights into polysaccharide synthase, floral development and adaptive evolution.</title>
        <authorList>
            <person name="Zhang G.Q."/>
            <person name="Xu Q."/>
            <person name="Bian C."/>
            <person name="Tsai W.C."/>
            <person name="Yeh C.M."/>
            <person name="Liu K.W."/>
            <person name="Yoshida K."/>
            <person name="Zhang L.S."/>
            <person name="Chang S.B."/>
            <person name="Chen F."/>
            <person name="Shi Y."/>
            <person name="Su Y.Y."/>
            <person name="Zhang Y.Q."/>
            <person name="Chen L.J."/>
            <person name="Yin Y."/>
            <person name="Lin M."/>
            <person name="Huang H."/>
            <person name="Deng H."/>
            <person name="Wang Z.W."/>
            <person name="Zhu S.L."/>
            <person name="Zhao X."/>
            <person name="Deng C."/>
            <person name="Niu S.C."/>
            <person name="Huang J."/>
            <person name="Wang M."/>
            <person name="Liu G.H."/>
            <person name="Yang H.J."/>
            <person name="Xiao X.J."/>
            <person name="Hsiao Y.Y."/>
            <person name="Wu W.L."/>
            <person name="Chen Y.Y."/>
            <person name="Mitsuda N."/>
            <person name="Ohme-Takagi M."/>
            <person name="Luo Y.B."/>
            <person name="Van de Peer Y."/>
            <person name="Liu Z.J."/>
        </authorList>
    </citation>
    <scope>NUCLEOTIDE SEQUENCE [LARGE SCALE GENOMIC DNA]</scope>
    <source>
        <tissue evidence="1">The whole plant</tissue>
    </source>
</reference>
<name>A0A2I0VJJ9_9ASPA</name>
<dbReference type="Proteomes" id="UP000233837">
    <property type="component" value="Unassembled WGS sequence"/>
</dbReference>
<dbReference type="EMBL" id="KZ503480">
    <property type="protein sequence ID" value="PKU63543.1"/>
    <property type="molecule type" value="Genomic_DNA"/>
</dbReference>
<keyword evidence="2" id="KW-1185">Reference proteome</keyword>
<proteinExistence type="predicted"/>
<accession>A0A2I0VJJ9</accession>
<protein>
    <submittedName>
        <fullName evidence="1">Uncharacterized protein</fullName>
    </submittedName>
</protein>
<organism evidence="1 2">
    <name type="scientific">Dendrobium catenatum</name>
    <dbReference type="NCBI Taxonomy" id="906689"/>
    <lineage>
        <taxon>Eukaryota</taxon>
        <taxon>Viridiplantae</taxon>
        <taxon>Streptophyta</taxon>
        <taxon>Embryophyta</taxon>
        <taxon>Tracheophyta</taxon>
        <taxon>Spermatophyta</taxon>
        <taxon>Magnoliopsida</taxon>
        <taxon>Liliopsida</taxon>
        <taxon>Asparagales</taxon>
        <taxon>Orchidaceae</taxon>
        <taxon>Epidendroideae</taxon>
        <taxon>Malaxideae</taxon>
        <taxon>Dendrobiinae</taxon>
        <taxon>Dendrobium</taxon>
    </lineage>
</organism>